<dbReference type="GO" id="GO:0016616">
    <property type="term" value="F:oxidoreductase activity, acting on the CH-OH group of donors, NAD or NADP as acceptor"/>
    <property type="evidence" value="ECO:0007669"/>
    <property type="project" value="TreeGrafter"/>
</dbReference>
<comment type="similarity">
    <text evidence="2">Belongs to the NAD(P)-dependent epimerase/dehydratase family. Dihydroflavonol-4-reductase subfamily.</text>
</comment>
<dbReference type="EMBL" id="KZ084087">
    <property type="protein sequence ID" value="OSD07837.1"/>
    <property type="molecule type" value="Genomic_DNA"/>
</dbReference>
<dbReference type="Pfam" id="PF01370">
    <property type="entry name" value="Epimerase"/>
    <property type="match status" value="1"/>
</dbReference>
<dbReference type="STRING" id="1353009.A0A1Y2J3B3"/>
<dbReference type="Gene3D" id="3.40.50.720">
    <property type="entry name" value="NAD(P)-binding Rossmann-like Domain"/>
    <property type="match status" value="1"/>
</dbReference>
<dbReference type="PROSITE" id="PS00092">
    <property type="entry name" value="N6_MTASE"/>
    <property type="match status" value="1"/>
</dbReference>
<dbReference type="GO" id="GO:0032259">
    <property type="term" value="P:methylation"/>
    <property type="evidence" value="ECO:0007669"/>
    <property type="project" value="InterPro"/>
</dbReference>
<dbReference type="AlphaFoldDB" id="A0A1Y2J3B3"/>
<name>A0A1Y2J3B3_TRAC3</name>
<dbReference type="GO" id="GO:0008168">
    <property type="term" value="F:methyltransferase activity"/>
    <property type="evidence" value="ECO:0007669"/>
    <property type="project" value="InterPro"/>
</dbReference>
<dbReference type="InterPro" id="IPR036291">
    <property type="entry name" value="NAD(P)-bd_dom_sf"/>
</dbReference>
<dbReference type="InterPro" id="IPR050425">
    <property type="entry name" value="NAD(P)_dehydrat-like"/>
</dbReference>
<evidence type="ECO:0000313" key="5">
    <source>
        <dbReference type="Proteomes" id="UP000193067"/>
    </source>
</evidence>
<gene>
    <name evidence="4" type="ORF">PYCCODRAFT_1473473</name>
</gene>
<dbReference type="OrthoDB" id="2735536at2759"/>
<feature type="domain" description="NAD-dependent epimerase/dehydratase" evidence="3">
    <location>
        <begin position="9"/>
        <end position="267"/>
    </location>
</feature>
<dbReference type="GO" id="GO:0003676">
    <property type="term" value="F:nucleic acid binding"/>
    <property type="evidence" value="ECO:0007669"/>
    <property type="project" value="InterPro"/>
</dbReference>
<accession>A0A1Y2J3B3</accession>
<evidence type="ECO:0000259" key="3">
    <source>
        <dbReference type="Pfam" id="PF01370"/>
    </source>
</evidence>
<evidence type="ECO:0000313" key="4">
    <source>
        <dbReference type="EMBL" id="OSD07837.1"/>
    </source>
</evidence>
<dbReference type="SUPFAM" id="SSF51735">
    <property type="entry name" value="NAD(P)-binding Rossmann-fold domains"/>
    <property type="match status" value="1"/>
</dbReference>
<reference evidence="4 5" key="1">
    <citation type="journal article" date="2015" name="Biotechnol. Biofuels">
        <title>Enhanced degradation of softwood versus hardwood by the white-rot fungus Pycnoporus coccineus.</title>
        <authorList>
            <person name="Couturier M."/>
            <person name="Navarro D."/>
            <person name="Chevret D."/>
            <person name="Henrissat B."/>
            <person name="Piumi F."/>
            <person name="Ruiz-Duenas F.J."/>
            <person name="Martinez A.T."/>
            <person name="Grigoriev I.V."/>
            <person name="Riley R."/>
            <person name="Lipzen A."/>
            <person name="Berrin J.G."/>
            <person name="Master E.R."/>
            <person name="Rosso M.N."/>
        </authorList>
    </citation>
    <scope>NUCLEOTIDE SEQUENCE [LARGE SCALE GENOMIC DNA]</scope>
    <source>
        <strain evidence="4 5">BRFM310</strain>
    </source>
</reference>
<dbReference type="CDD" id="cd05227">
    <property type="entry name" value="AR_SDR_e"/>
    <property type="match status" value="1"/>
</dbReference>
<keyword evidence="1" id="KW-0560">Oxidoreductase</keyword>
<sequence length="342" mass="37689">MPALTSGKVLVTGANGYIAVWVVKTLLEHGFSVRGTVRSESKAAHLRKLFNSYGDKFEVVIVEDITKDGAFDEAVKGVDAIEHTASPFHFKAIEPDELIVPAVHGTTSVLKSAQKYGTSVKRVVITSSTAAVILPVTEPRVLTEADWNEASIQEVKEKGRDASAPAKYRASKTLAERAAWEFYEKNKDTLSWDLVVLNPPFVFGPAIHDVDVPENLNESAREWYLNVVKGKLDNDALATVGASHVDVRDLALAHTLALQKPEVAGERIIISAGAWKWQDFVSAAHRLDSRLPAGNTSYDPTKAVHLVQYSSDKERRLLGIKFRSIEETTKDTLEDFKARGWL</sequence>
<proteinExistence type="inferred from homology"/>
<dbReference type="InterPro" id="IPR002052">
    <property type="entry name" value="DNA_methylase_N6_adenine_CS"/>
</dbReference>
<dbReference type="PANTHER" id="PTHR10366">
    <property type="entry name" value="NAD DEPENDENT EPIMERASE/DEHYDRATASE"/>
    <property type="match status" value="1"/>
</dbReference>
<dbReference type="Proteomes" id="UP000193067">
    <property type="component" value="Unassembled WGS sequence"/>
</dbReference>
<evidence type="ECO:0000256" key="1">
    <source>
        <dbReference type="ARBA" id="ARBA00023002"/>
    </source>
</evidence>
<protein>
    <submittedName>
        <fullName evidence="4">NAD-P-binding protein</fullName>
    </submittedName>
</protein>
<evidence type="ECO:0000256" key="2">
    <source>
        <dbReference type="ARBA" id="ARBA00023445"/>
    </source>
</evidence>
<dbReference type="FunFam" id="3.40.50.720:FF:000085">
    <property type="entry name" value="Dihydroflavonol reductase"/>
    <property type="match status" value="1"/>
</dbReference>
<keyword evidence="5" id="KW-1185">Reference proteome</keyword>
<dbReference type="PANTHER" id="PTHR10366:SF564">
    <property type="entry name" value="STEROL-4-ALPHA-CARBOXYLATE 3-DEHYDROGENASE, DECARBOXYLATING"/>
    <property type="match status" value="1"/>
</dbReference>
<organism evidence="4 5">
    <name type="scientific">Trametes coccinea (strain BRFM310)</name>
    <name type="common">Pycnoporus coccineus</name>
    <dbReference type="NCBI Taxonomy" id="1353009"/>
    <lineage>
        <taxon>Eukaryota</taxon>
        <taxon>Fungi</taxon>
        <taxon>Dikarya</taxon>
        <taxon>Basidiomycota</taxon>
        <taxon>Agaricomycotina</taxon>
        <taxon>Agaricomycetes</taxon>
        <taxon>Polyporales</taxon>
        <taxon>Polyporaceae</taxon>
        <taxon>Trametes</taxon>
    </lineage>
</organism>
<dbReference type="InterPro" id="IPR001509">
    <property type="entry name" value="Epimerase_deHydtase"/>
</dbReference>